<protein>
    <recommendedName>
        <fullName evidence="3">PRC-barrel domain-containing protein</fullName>
    </recommendedName>
</protein>
<accession>A0A387HQ52</accession>
<dbReference type="EMBL" id="CP032698">
    <property type="protein sequence ID" value="AYG84753.1"/>
    <property type="molecule type" value="Genomic_DNA"/>
</dbReference>
<dbReference type="GO" id="GO:0019684">
    <property type="term" value="P:photosynthesis, light reaction"/>
    <property type="evidence" value="ECO:0007669"/>
    <property type="project" value="InterPro"/>
</dbReference>
<dbReference type="OrthoDB" id="510842at2"/>
<evidence type="ECO:0000313" key="1">
    <source>
        <dbReference type="EMBL" id="AYG84753.1"/>
    </source>
</evidence>
<reference evidence="1 2" key="1">
    <citation type="submission" date="2018-10" db="EMBL/GenBank/DDBJ databases">
        <title>Relationship between Morphology and Antimicrobial Activity in Streptomyces.</title>
        <authorList>
            <person name="Kang H.J."/>
            <person name="Kim S.B."/>
        </authorList>
    </citation>
    <scope>NUCLEOTIDE SEQUENCE [LARGE SCALE GENOMIC DNA]</scope>
    <source>
        <strain evidence="1 2">BH38</strain>
    </source>
</reference>
<proteinExistence type="predicted"/>
<keyword evidence="2" id="KW-1185">Reference proteome</keyword>
<dbReference type="Proteomes" id="UP000271554">
    <property type="component" value="Chromosome"/>
</dbReference>
<dbReference type="SUPFAM" id="SSF50346">
    <property type="entry name" value="PRC-barrel domain"/>
    <property type="match status" value="1"/>
</dbReference>
<dbReference type="InterPro" id="IPR011033">
    <property type="entry name" value="PRC_barrel-like_sf"/>
</dbReference>
<name>A0A387HQ52_9ACTN</name>
<evidence type="ECO:0008006" key="3">
    <source>
        <dbReference type="Google" id="ProtNLM"/>
    </source>
</evidence>
<dbReference type="GO" id="GO:0030077">
    <property type="term" value="C:plasma membrane light-harvesting complex"/>
    <property type="evidence" value="ECO:0007669"/>
    <property type="project" value="InterPro"/>
</dbReference>
<dbReference type="AlphaFoldDB" id="A0A387HQ52"/>
<dbReference type="RefSeq" id="WP_120726341.1">
    <property type="nucleotide sequence ID" value="NZ_CP032698.1"/>
</dbReference>
<evidence type="ECO:0000313" key="2">
    <source>
        <dbReference type="Proteomes" id="UP000271554"/>
    </source>
</evidence>
<gene>
    <name evidence="1" type="ORF">DWB77_06967</name>
</gene>
<dbReference type="Gene3D" id="3.90.50.10">
    <property type="entry name" value="Photosynthetic Reaction Center, subunit H, domain 2"/>
    <property type="match status" value="1"/>
</dbReference>
<dbReference type="KEGG" id="shun:DWB77_06967"/>
<sequence>MSDDIWDYHPTAGYRAGVELVGYRVEATDGHIGKIDEHSETVGAAYLVVDTGVWIFGKRVLLPVGTITRIDTAERTVRVGRTKEEIRDAPEYDPAEHAGEPSYLERFARYYGQPRM</sequence>
<organism evidence="1 2">
    <name type="scientific">Streptomyces hundungensis</name>
    <dbReference type="NCBI Taxonomy" id="1077946"/>
    <lineage>
        <taxon>Bacteria</taxon>
        <taxon>Bacillati</taxon>
        <taxon>Actinomycetota</taxon>
        <taxon>Actinomycetes</taxon>
        <taxon>Kitasatosporales</taxon>
        <taxon>Streptomycetaceae</taxon>
        <taxon>Streptomyces</taxon>
    </lineage>
</organism>
<dbReference type="InterPro" id="IPR014747">
    <property type="entry name" value="Bac_photo_RC_H_C"/>
</dbReference>